<dbReference type="EMBL" id="JABCAG010000023">
    <property type="protein sequence ID" value="NMP58609.1"/>
    <property type="molecule type" value="Genomic_DNA"/>
</dbReference>
<name>A0A848MXY9_ENTMU</name>
<sequence>MNIETRIFKLLNEDRDLLSLLKSMREESISESGIWKHVIPENYRKTNYAPFIRISPVYEGDGNYFDDAANSEEQRAQISFWCKNDAQAYQIKNRIDDILKDSNFTRYTVNENPRYIDSDIDLLINHRKYRFVNWKNES</sequence>
<organism evidence="1 2">
    <name type="scientific">Enterococcus mundtii</name>
    <dbReference type="NCBI Taxonomy" id="53346"/>
    <lineage>
        <taxon>Bacteria</taxon>
        <taxon>Bacillati</taxon>
        <taxon>Bacillota</taxon>
        <taxon>Bacilli</taxon>
        <taxon>Lactobacillales</taxon>
        <taxon>Enterococcaceae</taxon>
        <taxon>Enterococcus</taxon>
    </lineage>
</organism>
<protein>
    <recommendedName>
        <fullName evidence="3">DUF3168 domain-containing protein</fullName>
    </recommendedName>
</protein>
<evidence type="ECO:0008006" key="3">
    <source>
        <dbReference type="Google" id="ProtNLM"/>
    </source>
</evidence>
<accession>A0A848MXY9</accession>
<evidence type="ECO:0000313" key="2">
    <source>
        <dbReference type="Proteomes" id="UP000557857"/>
    </source>
</evidence>
<gene>
    <name evidence="1" type="ORF">HI921_09055</name>
</gene>
<proteinExistence type="predicted"/>
<reference evidence="1 2" key="1">
    <citation type="submission" date="2020-04" db="EMBL/GenBank/DDBJ databases">
        <authorList>
            <person name="Abaymova A."/>
            <person name="Teymurazov M."/>
            <person name="Tazyna O."/>
            <person name="Chatushin Y."/>
            <person name="Svetoch E."/>
            <person name="Pereligyn V."/>
            <person name="Pohylenko V."/>
            <person name="Platonov M."/>
            <person name="Kartsev N."/>
            <person name="Skryabin Y."/>
            <person name="Sizova A."/>
            <person name="Solomentsev V."/>
            <person name="Kislichkina A."/>
            <person name="Bogun A."/>
        </authorList>
    </citation>
    <scope>NUCLEOTIDE SEQUENCE [LARGE SCALE GENOMIC DNA]</scope>
    <source>
        <strain evidence="2">SCPM-O-B-8398 (E28)</strain>
    </source>
</reference>
<comment type="caution">
    <text evidence="1">The sequence shown here is derived from an EMBL/GenBank/DDBJ whole genome shotgun (WGS) entry which is preliminary data.</text>
</comment>
<dbReference type="AlphaFoldDB" id="A0A848MXY9"/>
<evidence type="ECO:0000313" key="1">
    <source>
        <dbReference type="EMBL" id="NMP58609.1"/>
    </source>
</evidence>
<dbReference type="Proteomes" id="UP000557857">
    <property type="component" value="Unassembled WGS sequence"/>
</dbReference>
<dbReference type="RefSeq" id="WP_169058692.1">
    <property type="nucleotide sequence ID" value="NZ_JABCAG010000023.1"/>
</dbReference>